<name>A0A2N3PYN4_9PROT</name>
<sequence>MNAALPPTLTTHLVSVVADADPGLLARLSGVLARLEILPLQIYSRLHQDAERRGGQADDNSAHLEIDLYLSAASAGNKDRLVALLRAMVGVESVATSA</sequence>
<dbReference type="Proteomes" id="UP000233293">
    <property type="component" value="Unassembled WGS sequence"/>
</dbReference>
<evidence type="ECO:0008006" key="3">
    <source>
        <dbReference type="Google" id="ProtNLM"/>
    </source>
</evidence>
<accession>A0A2N3PYN4</accession>
<keyword evidence="2" id="KW-1185">Reference proteome</keyword>
<proteinExistence type="predicted"/>
<dbReference type="RefSeq" id="WP_101249540.1">
    <property type="nucleotide sequence ID" value="NZ_PIUM01000004.1"/>
</dbReference>
<reference evidence="2" key="1">
    <citation type="submission" date="2017-12" db="EMBL/GenBank/DDBJ databases">
        <title>Draft genome sequence of Telmatospirillum siberiense 26-4b1T, an acidotolerant peatland alphaproteobacterium potentially involved in sulfur cycling.</title>
        <authorList>
            <person name="Hausmann B."/>
            <person name="Pjevac P."/>
            <person name="Schreck K."/>
            <person name="Herbold C.W."/>
            <person name="Daims H."/>
            <person name="Wagner M."/>
            <person name="Pester M."/>
            <person name="Loy A."/>
        </authorList>
    </citation>
    <scope>NUCLEOTIDE SEQUENCE [LARGE SCALE GENOMIC DNA]</scope>
    <source>
        <strain evidence="2">26-4b1</strain>
    </source>
</reference>
<evidence type="ECO:0000313" key="1">
    <source>
        <dbReference type="EMBL" id="PKU25485.1"/>
    </source>
</evidence>
<dbReference type="EMBL" id="PIUM01000004">
    <property type="protein sequence ID" value="PKU25485.1"/>
    <property type="molecule type" value="Genomic_DNA"/>
</dbReference>
<gene>
    <name evidence="1" type="ORF">CWS72_05300</name>
</gene>
<dbReference type="OrthoDB" id="7360509at2"/>
<protein>
    <recommendedName>
        <fullName evidence="3">ACT domain-containing protein</fullName>
    </recommendedName>
</protein>
<dbReference type="AlphaFoldDB" id="A0A2N3PYN4"/>
<organism evidence="1 2">
    <name type="scientific">Telmatospirillum siberiense</name>
    <dbReference type="NCBI Taxonomy" id="382514"/>
    <lineage>
        <taxon>Bacteria</taxon>
        <taxon>Pseudomonadati</taxon>
        <taxon>Pseudomonadota</taxon>
        <taxon>Alphaproteobacteria</taxon>
        <taxon>Rhodospirillales</taxon>
        <taxon>Rhodospirillaceae</taxon>
        <taxon>Telmatospirillum</taxon>
    </lineage>
</organism>
<comment type="caution">
    <text evidence="1">The sequence shown here is derived from an EMBL/GenBank/DDBJ whole genome shotgun (WGS) entry which is preliminary data.</text>
</comment>
<evidence type="ECO:0000313" key="2">
    <source>
        <dbReference type="Proteomes" id="UP000233293"/>
    </source>
</evidence>